<keyword evidence="4" id="KW-1185">Reference proteome</keyword>
<feature type="repeat" description="PPR" evidence="2">
    <location>
        <begin position="352"/>
        <end position="386"/>
    </location>
</feature>
<evidence type="ECO:0000256" key="2">
    <source>
        <dbReference type="PROSITE-ProRule" id="PRU00708"/>
    </source>
</evidence>
<dbReference type="InterPro" id="IPR046960">
    <property type="entry name" value="PPR_At4g14850-like_plant"/>
</dbReference>
<comment type="caution">
    <text evidence="3">The sequence shown here is derived from an EMBL/GenBank/DDBJ whole genome shotgun (WGS) entry which is preliminary data.</text>
</comment>
<sequence length="416" mass="46041">MDLARELFDRMPDRDSVSWTSMIVGYNKLGMFESSILMLKSMIWKRILPTQFTLTNVLSYCGAMEALDVGKRLHAFVIKLGLSGCVVVVNSLLNMYGKSGDFKTAEVVFDRMRVKDVSSQNCMISVHVRSGRLDLARARFEEMRGRENVSWNTIIAGHNQHGEDLEALALFSRMMKESSLRADEFTLAIGNALVSMYSKCGEFETALKIVERKDIAELNAISFTALLDGYAKLGDLTPARGIFDSMKERDVIAWTAMIVGYVQNGSDTAALELFRSMVHDEIRPNNYTLSAVLSACSNLVILDIGKQVHASALRSGEASSISVQNGLITMYAKCGSIVGARQVFDEVHRRRDIVSWTSMIVALAQHGFGEEAIELFEEMLLCGGKPDCITYVGVISACAHAGLVETRKEVLRGNEE</sequence>
<feature type="repeat" description="PPR" evidence="2">
    <location>
        <begin position="147"/>
        <end position="182"/>
    </location>
</feature>
<accession>A0AAV9DVU8</accession>
<evidence type="ECO:0000313" key="4">
    <source>
        <dbReference type="Proteomes" id="UP001180020"/>
    </source>
</evidence>
<feature type="repeat" description="PPR" evidence="2">
    <location>
        <begin position="250"/>
        <end position="284"/>
    </location>
</feature>
<dbReference type="InterPro" id="IPR011990">
    <property type="entry name" value="TPR-like_helical_dom_sf"/>
</dbReference>
<dbReference type="Proteomes" id="UP001180020">
    <property type="component" value="Unassembled WGS sequence"/>
</dbReference>
<organism evidence="3 4">
    <name type="scientific">Acorus calamus</name>
    <name type="common">Sweet flag</name>
    <dbReference type="NCBI Taxonomy" id="4465"/>
    <lineage>
        <taxon>Eukaryota</taxon>
        <taxon>Viridiplantae</taxon>
        <taxon>Streptophyta</taxon>
        <taxon>Embryophyta</taxon>
        <taxon>Tracheophyta</taxon>
        <taxon>Spermatophyta</taxon>
        <taxon>Magnoliopsida</taxon>
        <taxon>Liliopsida</taxon>
        <taxon>Acoraceae</taxon>
        <taxon>Acorus</taxon>
    </lineage>
</organism>
<keyword evidence="1" id="KW-0677">Repeat</keyword>
<dbReference type="PROSITE" id="PS51375">
    <property type="entry name" value="PPR"/>
    <property type="match status" value="6"/>
</dbReference>
<dbReference type="FunFam" id="1.25.40.10:FF:000031">
    <property type="entry name" value="Pentatricopeptide repeat-containing protein mitochondrial"/>
    <property type="match status" value="1"/>
</dbReference>
<dbReference type="AlphaFoldDB" id="A0AAV9DVU8"/>
<evidence type="ECO:0000256" key="1">
    <source>
        <dbReference type="ARBA" id="ARBA00022737"/>
    </source>
</evidence>
<dbReference type="GO" id="GO:0003723">
    <property type="term" value="F:RNA binding"/>
    <property type="evidence" value="ECO:0007669"/>
    <property type="project" value="InterPro"/>
</dbReference>
<dbReference type="PANTHER" id="PTHR47926">
    <property type="entry name" value="PENTATRICOPEPTIDE REPEAT-CONTAINING PROTEIN"/>
    <property type="match status" value="1"/>
</dbReference>
<dbReference type="FunFam" id="1.25.40.10:FF:000285">
    <property type="entry name" value="Pentatricopeptide repeat-containing protein, chloroplastic"/>
    <property type="match status" value="1"/>
</dbReference>
<reference evidence="3" key="1">
    <citation type="journal article" date="2023" name="Nat. Commun.">
        <title>Diploid and tetraploid genomes of Acorus and the evolution of monocots.</title>
        <authorList>
            <person name="Ma L."/>
            <person name="Liu K.W."/>
            <person name="Li Z."/>
            <person name="Hsiao Y.Y."/>
            <person name="Qi Y."/>
            <person name="Fu T."/>
            <person name="Tang G.D."/>
            <person name="Zhang D."/>
            <person name="Sun W.H."/>
            <person name="Liu D.K."/>
            <person name="Li Y."/>
            <person name="Chen G.Z."/>
            <person name="Liu X.D."/>
            <person name="Liao X.Y."/>
            <person name="Jiang Y.T."/>
            <person name="Yu X."/>
            <person name="Hao Y."/>
            <person name="Huang J."/>
            <person name="Zhao X.W."/>
            <person name="Ke S."/>
            <person name="Chen Y.Y."/>
            <person name="Wu W.L."/>
            <person name="Hsu J.L."/>
            <person name="Lin Y.F."/>
            <person name="Huang M.D."/>
            <person name="Li C.Y."/>
            <person name="Huang L."/>
            <person name="Wang Z.W."/>
            <person name="Zhao X."/>
            <person name="Zhong W.Y."/>
            <person name="Peng D.H."/>
            <person name="Ahmad S."/>
            <person name="Lan S."/>
            <person name="Zhang J.S."/>
            <person name="Tsai W.C."/>
            <person name="Van de Peer Y."/>
            <person name="Liu Z.J."/>
        </authorList>
    </citation>
    <scope>NUCLEOTIDE SEQUENCE</scope>
    <source>
        <strain evidence="3">CP</strain>
    </source>
</reference>
<dbReference type="EMBL" id="JAUJYO010000011">
    <property type="protein sequence ID" value="KAK1305162.1"/>
    <property type="molecule type" value="Genomic_DNA"/>
</dbReference>
<dbReference type="Pfam" id="PF13041">
    <property type="entry name" value="PPR_2"/>
    <property type="match status" value="2"/>
</dbReference>
<dbReference type="PANTHER" id="PTHR47926:SF519">
    <property type="entry name" value="DYW DOMAIN-CONTAINING PROTEIN"/>
    <property type="match status" value="1"/>
</dbReference>
<dbReference type="NCBIfam" id="TIGR00756">
    <property type="entry name" value="PPR"/>
    <property type="match status" value="6"/>
</dbReference>
<feature type="repeat" description="PPR" evidence="2">
    <location>
        <begin position="85"/>
        <end position="119"/>
    </location>
</feature>
<feature type="repeat" description="PPR" evidence="2">
    <location>
        <begin position="15"/>
        <end position="49"/>
    </location>
</feature>
<gene>
    <name evidence="3" type="primary">PCMP-H41</name>
    <name evidence="3" type="ORF">QJS10_CPB11g01667</name>
</gene>
<dbReference type="Pfam" id="PF01535">
    <property type="entry name" value="PPR"/>
    <property type="match status" value="6"/>
</dbReference>
<feature type="repeat" description="PPR" evidence="2">
    <location>
        <begin position="219"/>
        <end position="249"/>
    </location>
</feature>
<name>A0AAV9DVU8_ACOCL</name>
<proteinExistence type="predicted"/>
<reference evidence="3" key="2">
    <citation type="submission" date="2023-06" db="EMBL/GenBank/DDBJ databases">
        <authorList>
            <person name="Ma L."/>
            <person name="Liu K.-W."/>
            <person name="Li Z."/>
            <person name="Hsiao Y.-Y."/>
            <person name="Qi Y."/>
            <person name="Fu T."/>
            <person name="Tang G."/>
            <person name="Zhang D."/>
            <person name="Sun W.-H."/>
            <person name="Liu D.-K."/>
            <person name="Li Y."/>
            <person name="Chen G.-Z."/>
            <person name="Liu X.-D."/>
            <person name="Liao X.-Y."/>
            <person name="Jiang Y.-T."/>
            <person name="Yu X."/>
            <person name="Hao Y."/>
            <person name="Huang J."/>
            <person name="Zhao X.-W."/>
            <person name="Ke S."/>
            <person name="Chen Y.-Y."/>
            <person name="Wu W.-L."/>
            <person name="Hsu J.-L."/>
            <person name="Lin Y.-F."/>
            <person name="Huang M.-D."/>
            <person name="Li C.-Y."/>
            <person name="Huang L."/>
            <person name="Wang Z.-W."/>
            <person name="Zhao X."/>
            <person name="Zhong W.-Y."/>
            <person name="Peng D.-H."/>
            <person name="Ahmad S."/>
            <person name="Lan S."/>
            <person name="Zhang J.-S."/>
            <person name="Tsai W.-C."/>
            <person name="Van De Peer Y."/>
            <person name="Liu Z.-J."/>
        </authorList>
    </citation>
    <scope>NUCLEOTIDE SEQUENCE</scope>
    <source>
        <strain evidence="3">CP</strain>
        <tissue evidence="3">Leaves</tissue>
    </source>
</reference>
<protein>
    <submittedName>
        <fullName evidence="3">Pentatricopeptide repeat-containing protein</fullName>
    </submittedName>
</protein>
<dbReference type="Gene3D" id="1.25.40.10">
    <property type="entry name" value="Tetratricopeptide repeat domain"/>
    <property type="match status" value="4"/>
</dbReference>
<evidence type="ECO:0000313" key="3">
    <source>
        <dbReference type="EMBL" id="KAK1305162.1"/>
    </source>
</evidence>
<dbReference type="InterPro" id="IPR002885">
    <property type="entry name" value="PPR_rpt"/>
</dbReference>
<dbReference type="GO" id="GO:0009451">
    <property type="term" value="P:RNA modification"/>
    <property type="evidence" value="ECO:0007669"/>
    <property type="project" value="InterPro"/>
</dbReference>